<dbReference type="InterPro" id="IPR010982">
    <property type="entry name" value="Lambda_DNA-bd_dom_sf"/>
</dbReference>
<dbReference type="Gene3D" id="1.10.260.40">
    <property type="entry name" value="lambda repressor-like DNA-binding domains"/>
    <property type="match status" value="1"/>
</dbReference>
<evidence type="ECO:0000256" key="1">
    <source>
        <dbReference type="SAM" id="MobiDB-lite"/>
    </source>
</evidence>
<gene>
    <name evidence="4" type="ORF">BJ997_004111</name>
    <name evidence="3" type="ORF">GY21_06965</name>
</gene>
<evidence type="ECO:0000259" key="2">
    <source>
        <dbReference type="PROSITE" id="PS50943"/>
    </source>
</evidence>
<dbReference type="OrthoDB" id="5117551at2"/>
<comment type="caution">
    <text evidence="3">The sequence shown here is derived from an EMBL/GenBank/DDBJ whole genome shotgun (WGS) entry which is preliminary data.</text>
</comment>
<name>A0A099JK87_9MICO</name>
<dbReference type="EMBL" id="JACHBQ010000001">
    <property type="protein sequence ID" value="MBB5643563.1"/>
    <property type="molecule type" value="Genomic_DNA"/>
</dbReference>
<evidence type="ECO:0000313" key="5">
    <source>
        <dbReference type="Proteomes" id="UP000029864"/>
    </source>
</evidence>
<evidence type="ECO:0000313" key="4">
    <source>
        <dbReference type="EMBL" id="MBB5643563.1"/>
    </source>
</evidence>
<dbReference type="CDD" id="cd00093">
    <property type="entry name" value="HTH_XRE"/>
    <property type="match status" value="1"/>
</dbReference>
<evidence type="ECO:0000313" key="3">
    <source>
        <dbReference type="EMBL" id="KGJ78556.1"/>
    </source>
</evidence>
<evidence type="ECO:0000313" key="6">
    <source>
        <dbReference type="Proteomes" id="UP000561726"/>
    </source>
</evidence>
<dbReference type="RefSeq" id="WP_035835991.1">
    <property type="nucleotide sequence ID" value="NZ_JACHBQ010000001.1"/>
</dbReference>
<dbReference type="InterPro" id="IPR001387">
    <property type="entry name" value="Cro/C1-type_HTH"/>
</dbReference>
<keyword evidence="5" id="KW-1185">Reference proteome</keyword>
<dbReference type="Proteomes" id="UP000029864">
    <property type="component" value="Unassembled WGS sequence"/>
</dbReference>
<dbReference type="PROSITE" id="PS50943">
    <property type="entry name" value="HTH_CROC1"/>
    <property type="match status" value="1"/>
</dbReference>
<sequence>MSETETISAAVGGFLARIRRERGLTLDQIARAARSYGASWSASSVSNIERGQASLTLPTLLLLALALGDLLEEPLPLSALLGDVEALTLVAGSQYPVERSWVDGVLNGAEVIRRSVDSVDAEDDEEIDEELEAEVLRRMREMRGREATRAEVDAQVAQLLDESQLPPESATRNPAKGDAGSLAEERAAAKLGVSTARLRRLALDLWAHSLEEESSRRAGSGSTPQARGRVTRVLVEEVRGFMNEVR</sequence>
<dbReference type="SMART" id="SM00530">
    <property type="entry name" value="HTH_XRE"/>
    <property type="match status" value="1"/>
</dbReference>
<reference evidence="3 5" key="1">
    <citation type="submission" date="2014-08" db="EMBL/GenBank/DDBJ databases">
        <authorList>
            <person name="Sisinthy S."/>
        </authorList>
    </citation>
    <scope>NUCLEOTIDE SEQUENCE [LARGE SCALE GENOMIC DNA]</scope>
    <source>
        <strain evidence="3 5">RuG17</strain>
    </source>
</reference>
<proteinExistence type="predicted"/>
<protein>
    <submittedName>
        <fullName evidence="4">Transcriptional regulator with XRE-family HTH domain</fullName>
    </submittedName>
</protein>
<dbReference type="SUPFAM" id="SSF47413">
    <property type="entry name" value="lambda repressor-like DNA-binding domains"/>
    <property type="match status" value="1"/>
</dbReference>
<dbReference type="EMBL" id="JPXF01000021">
    <property type="protein sequence ID" value="KGJ78556.1"/>
    <property type="molecule type" value="Genomic_DNA"/>
</dbReference>
<dbReference type="Pfam" id="PF13560">
    <property type="entry name" value="HTH_31"/>
    <property type="match status" value="1"/>
</dbReference>
<dbReference type="Proteomes" id="UP000561726">
    <property type="component" value="Unassembled WGS sequence"/>
</dbReference>
<dbReference type="AlphaFoldDB" id="A0A099JK87"/>
<organism evidence="3 5">
    <name type="scientific">Cryobacterium roopkundense</name>
    <dbReference type="NCBI Taxonomy" id="1001240"/>
    <lineage>
        <taxon>Bacteria</taxon>
        <taxon>Bacillati</taxon>
        <taxon>Actinomycetota</taxon>
        <taxon>Actinomycetes</taxon>
        <taxon>Micrococcales</taxon>
        <taxon>Microbacteriaceae</taxon>
        <taxon>Cryobacterium</taxon>
    </lineage>
</organism>
<feature type="region of interest" description="Disordered" evidence="1">
    <location>
        <begin position="161"/>
        <end position="180"/>
    </location>
</feature>
<reference evidence="4 6" key="2">
    <citation type="submission" date="2020-08" db="EMBL/GenBank/DDBJ databases">
        <title>Sequencing the genomes of 1000 actinobacteria strains.</title>
        <authorList>
            <person name="Klenk H.-P."/>
        </authorList>
    </citation>
    <scope>NUCLEOTIDE SEQUENCE [LARGE SCALE GENOMIC DNA]</scope>
    <source>
        <strain evidence="4 6">DSM 21065</strain>
    </source>
</reference>
<accession>A0A099JK87</accession>
<dbReference type="GO" id="GO:0003677">
    <property type="term" value="F:DNA binding"/>
    <property type="evidence" value="ECO:0007669"/>
    <property type="project" value="InterPro"/>
</dbReference>
<feature type="domain" description="HTH cro/C1-type" evidence="2">
    <location>
        <begin position="15"/>
        <end position="68"/>
    </location>
</feature>